<evidence type="ECO:0000256" key="1">
    <source>
        <dbReference type="SAM" id="MobiDB-lite"/>
    </source>
</evidence>
<accession>A0A2M4DDZ8</accession>
<name>A0A2M4DDZ8_ANODA</name>
<organism evidence="2">
    <name type="scientific">Anopheles darlingi</name>
    <name type="common">Mosquito</name>
    <dbReference type="NCBI Taxonomy" id="43151"/>
    <lineage>
        <taxon>Eukaryota</taxon>
        <taxon>Metazoa</taxon>
        <taxon>Ecdysozoa</taxon>
        <taxon>Arthropoda</taxon>
        <taxon>Hexapoda</taxon>
        <taxon>Insecta</taxon>
        <taxon>Pterygota</taxon>
        <taxon>Neoptera</taxon>
        <taxon>Endopterygota</taxon>
        <taxon>Diptera</taxon>
        <taxon>Nematocera</taxon>
        <taxon>Culicoidea</taxon>
        <taxon>Culicidae</taxon>
        <taxon>Anophelinae</taxon>
        <taxon>Anopheles</taxon>
    </lineage>
</organism>
<feature type="region of interest" description="Disordered" evidence="1">
    <location>
        <begin position="161"/>
        <end position="197"/>
    </location>
</feature>
<proteinExistence type="predicted"/>
<feature type="compositionally biased region" description="Low complexity" evidence="1">
    <location>
        <begin position="187"/>
        <end position="196"/>
    </location>
</feature>
<dbReference type="EMBL" id="GGFL01011609">
    <property type="protein sequence ID" value="MBW75787.1"/>
    <property type="molecule type" value="Transcribed_RNA"/>
</dbReference>
<sequence>MFLSGEWLRGRTFLTSAIFLPPPGAVGLPLPVFRVAANLVGRNRLRFMFSTRSRRLTRPPIEKLGFSGPTTATGGGWFSFFTPHTPGELVRSGIFGVHLVPGSSECRCTSSFCSAPLKSMLRYQVLVRSLRGLGLCSADRRCTLVGTIGAGSGSSNVSLINGRLTGPLPPSPSSSSPLINSPADRASSSWSLSSSLNRGTMGWERWGVRSLTSGEGT</sequence>
<dbReference type="AlphaFoldDB" id="A0A2M4DDZ8"/>
<evidence type="ECO:0000313" key="2">
    <source>
        <dbReference type="EMBL" id="MBW75787.1"/>
    </source>
</evidence>
<reference evidence="2" key="1">
    <citation type="submission" date="2018-01" db="EMBL/GenBank/DDBJ databases">
        <title>An insight into the sialome of Amazonian anophelines.</title>
        <authorList>
            <person name="Ribeiro J.M."/>
            <person name="Scarpassa V."/>
            <person name="Calvo E."/>
        </authorList>
    </citation>
    <scope>NUCLEOTIDE SEQUENCE</scope>
</reference>
<protein>
    <submittedName>
        <fullName evidence="2">Putative secreted protein</fullName>
    </submittedName>
</protein>